<reference evidence="2" key="2">
    <citation type="journal article" date="2022" name="Res Sq">
        <title>Evolution of multicellular longitudinally dividing oral cavity symbionts (Neisseriaceae).</title>
        <authorList>
            <person name="Nyongesa S."/>
            <person name="Weber P."/>
            <person name="Bernet E."/>
            <person name="Pullido F."/>
            <person name="Nieckarz M."/>
            <person name="Delaby M."/>
            <person name="Nieves C."/>
            <person name="Viehboeck T."/>
            <person name="Krause N."/>
            <person name="Rivera-Millot A."/>
            <person name="Nakamura A."/>
            <person name="Vischer N."/>
            <person name="VanNieuwenhze M."/>
            <person name="Brun Y."/>
            <person name="Cava F."/>
            <person name="Bulgheresi S."/>
            <person name="Veyrier F."/>
        </authorList>
    </citation>
    <scope>NUCLEOTIDE SEQUENCE</scope>
    <source>
        <strain evidence="2">SAG 1488-6</strain>
    </source>
</reference>
<dbReference type="PANTHER" id="PTHR37314">
    <property type="entry name" value="SLR0142 PROTEIN"/>
    <property type="match status" value="1"/>
</dbReference>
<feature type="transmembrane region" description="Helical" evidence="1">
    <location>
        <begin position="226"/>
        <end position="246"/>
    </location>
</feature>
<gene>
    <name evidence="2" type="ORF">LVJ81_11950</name>
</gene>
<accession>A0ABY4EA80</accession>
<proteinExistence type="predicted"/>
<keyword evidence="3" id="KW-1185">Reference proteome</keyword>
<evidence type="ECO:0000313" key="3">
    <source>
        <dbReference type="Proteomes" id="UP000832034"/>
    </source>
</evidence>
<dbReference type="Proteomes" id="UP000832034">
    <property type="component" value="Chromosome"/>
</dbReference>
<organism evidence="2 3">
    <name type="scientific">Vitreoscilla stercoraria</name>
    <dbReference type="NCBI Taxonomy" id="61"/>
    <lineage>
        <taxon>Bacteria</taxon>
        <taxon>Pseudomonadati</taxon>
        <taxon>Pseudomonadota</taxon>
        <taxon>Betaproteobacteria</taxon>
        <taxon>Neisseriales</taxon>
        <taxon>Neisseriaceae</taxon>
        <taxon>Vitreoscilla</taxon>
    </lineage>
</organism>
<keyword evidence="1" id="KW-1133">Transmembrane helix</keyword>
<dbReference type="EMBL" id="CP091512">
    <property type="protein sequence ID" value="UOO92309.1"/>
    <property type="molecule type" value="Genomic_DNA"/>
</dbReference>
<sequence length="264" mass="29576">MSHPRPPRYGMSHLHQADVNHAAYRGLGYLMAFIGGAINAGGFFAVHHYTSHMSGELARIADHIFLQQWSIALSSALMVLSFILGACHAAFSIVWGKHIRLHSPYAITFWIEAVYMLLFGIMASGLTHYQTLVPITVLLMCFIMGMHNTVMTMLSGGVIRSTHMTGFITDIGIELAKFLFYSMKKRRPTLQGVQLAKLKLYLGLVTGFVLGGVFGAWGFHQVHFKFVLSLSAVLLIIGFSPIAYEVKIRKKAWQRRKHQQNKPK</sequence>
<feature type="transmembrane region" description="Helical" evidence="1">
    <location>
        <begin position="132"/>
        <end position="154"/>
    </location>
</feature>
<feature type="transmembrane region" description="Helical" evidence="1">
    <location>
        <begin position="69"/>
        <end position="95"/>
    </location>
</feature>
<dbReference type="InterPro" id="IPR010699">
    <property type="entry name" value="DUF1275"/>
</dbReference>
<keyword evidence="1" id="KW-0812">Transmembrane</keyword>
<dbReference type="Pfam" id="PF06912">
    <property type="entry name" value="DUF1275"/>
    <property type="match status" value="1"/>
</dbReference>
<feature type="transmembrane region" description="Helical" evidence="1">
    <location>
        <begin position="107"/>
        <end position="126"/>
    </location>
</feature>
<evidence type="ECO:0000313" key="2">
    <source>
        <dbReference type="EMBL" id="UOO92309.1"/>
    </source>
</evidence>
<keyword evidence="1" id="KW-0472">Membrane</keyword>
<protein>
    <submittedName>
        <fullName evidence="2">DUF1275 domain-containing protein</fullName>
    </submittedName>
</protein>
<reference evidence="2" key="1">
    <citation type="submission" date="2021-12" db="EMBL/GenBank/DDBJ databases">
        <authorList>
            <person name="Veyrier F.J."/>
        </authorList>
    </citation>
    <scope>NUCLEOTIDE SEQUENCE</scope>
    <source>
        <strain evidence="2">SAG 1488-6</strain>
    </source>
</reference>
<evidence type="ECO:0000256" key="1">
    <source>
        <dbReference type="SAM" id="Phobius"/>
    </source>
</evidence>
<feature type="transmembrane region" description="Helical" evidence="1">
    <location>
        <begin position="27"/>
        <end position="49"/>
    </location>
</feature>
<feature type="transmembrane region" description="Helical" evidence="1">
    <location>
        <begin position="200"/>
        <end position="220"/>
    </location>
</feature>
<dbReference type="RefSeq" id="WP_019959224.1">
    <property type="nucleotide sequence ID" value="NZ_CP091512.1"/>
</dbReference>
<name>A0ABY4EA80_VITST</name>
<dbReference type="PANTHER" id="PTHR37314:SF4">
    <property type="entry name" value="UPF0700 TRANSMEMBRANE PROTEIN YOAK"/>
    <property type="match status" value="1"/>
</dbReference>